<protein>
    <recommendedName>
        <fullName evidence="1">WYL domain-containing protein</fullName>
    </recommendedName>
</protein>
<dbReference type="InterPro" id="IPR026881">
    <property type="entry name" value="WYL_dom"/>
</dbReference>
<name>A0A2X2YNU6_9ACTO</name>
<dbReference type="RefSeq" id="WP_013189550.1">
    <property type="nucleotide sequence ID" value="NZ_CP068112.1"/>
</dbReference>
<dbReference type="Pfam" id="PF13280">
    <property type="entry name" value="WYL"/>
    <property type="match status" value="2"/>
</dbReference>
<dbReference type="InterPro" id="IPR051534">
    <property type="entry name" value="CBASS_pafABC_assoc_protein"/>
</dbReference>
<dbReference type="PROSITE" id="PS52050">
    <property type="entry name" value="WYL"/>
    <property type="match status" value="2"/>
</dbReference>
<dbReference type="AlphaFoldDB" id="A0A2X2YNU6"/>
<accession>A0A2X2YNU6</accession>
<organism evidence="2 3">
    <name type="scientific">Mobiluncus curtisii</name>
    <dbReference type="NCBI Taxonomy" id="2051"/>
    <lineage>
        <taxon>Bacteria</taxon>
        <taxon>Bacillati</taxon>
        <taxon>Actinomycetota</taxon>
        <taxon>Actinomycetes</taxon>
        <taxon>Actinomycetales</taxon>
        <taxon>Actinomycetaceae</taxon>
        <taxon>Mobiluncus</taxon>
    </lineage>
</organism>
<gene>
    <name evidence="2" type="ORF">NCTC11820_00900</name>
</gene>
<dbReference type="PANTHER" id="PTHR34580:SF1">
    <property type="entry name" value="PROTEIN PAFC"/>
    <property type="match status" value="1"/>
</dbReference>
<feature type="domain" description="WYL" evidence="1">
    <location>
        <begin position="180"/>
        <end position="242"/>
    </location>
</feature>
<evidence type="ECO:0000259" key="1">
    <source>
        <dbReference type="Pfam" id="PF13280"/>
    </source>
</evidence>
<sequence>MHQVSNEPDIFDADDDYEWREDLPSESQLASASRRYQGLLTIFYRNARPLTYDEIYAAYNATIGPYLPVSPDTDQTQPHDAYSLKIRNDIKTLNKILGGIIVQDERNNAGTAHRYLLRPDVSRQTHLAFDAAESVWVHVALGLLEGDFTQIDSHVRSVSEIDPANPLEVQSQALISRFTQDVFRAIAAAQIIEFDYQARYGESTHRRVRPTRMMLSRGFFYVRGFDETRQGFRTFKLSRLSNPVIMDQTFDVAEHVESPRNVSLESPLERVIFVADPEKASEAVMNAELICEYADFACQAPKLGLDVPDRVPSGWNLYRAKRPDFYTWSRLATEAMAHLTVLDPPKLVTATIQAAQRLTHLELTAGESETGRLKFDEFSHRTAGVSIDNQTRVTAESLAVMTFILKHSAAGNTCTVSELAKHFGLQTADIKNIIWDFLDLDAAASNADSDYDSFLPSIRKDGTIEVNGSRSWVMPPSFSAHEALSLLLGLEVAGYLAPSSQEAIATARLKVASWLGQVHELTAPQLVTNTVPPSIQNSLETLNRAIEQGRTVVFTYTNASWDTAPRRVAPQSVYTDRYHVYLVGVNLDKRKWHKYRLDRLSDLHVTADPIPDKLPQKPSYKYQTVDLELKNQAKSYVDTILHAQTVEQSATTYRVRLKVKDPAWLQRVIQILATDITAIVGGPAHQTVVEAARQTGVAALSRYTELDSTRAVADG</sequence>
<dbReference type="PANTHER" id="PTHR34580">
    <property type="match status" value="1"/>
</dbReference>
<evidence type="ECO:0000313" key="3">
    <source>
        <dbReference type="Proteomes" id="UP000250245"/>
    </source>
</evidence>
<reference evidence="2 3" key="1">
    <citation type="submission" date="2018-06" db="EMBL/GenBank/DDBJ databases">
        <authorList>
            <consortium name="Pathogen Informatics"/>
            <person name="Doyle S."/>
        </authorList>
    </citation>
    <scope>NUCLEOTIDE SEQUENCE [LARGE SCALE GENOMIC DNA]</scope>
    <source>
        <strain evidence="2 3">NCTC11820</strain>
    </source>
</reference>
<dbReference type="GeneID" id="55565795"/>
<dbReference type="EMBL" id="UASJ01000001">
    <property type="protein sequence ID" value="SQB64551.1"/>
    <property type="molecule type" value="Genomic_DNA"/>
</dbReference>
<proteinExistence type="predicted"/>
<dbReference type="Proteomes" id="UP000250245">
    <property type="component" value="Unassembled WGS sequence"/>
</dbReference>
<evidence type="ECO:0000313" key="2">
    <source>
        <dbReference type="EMBL" id="SQB64551.1"/>
    </source>
</evidence>
<feature type="domain" description="WYL" evidence="1">
    <location>
        <begin position="539"/>
        <end position="605"/>
    </location>
</feature>